<comment type="caution">
    <text evidence="1">The sequence shown here is derived from an EMBL/GenBank/DDBJ whole genome shotgun (WGS) entry which is preliminary data.</text>
</comment>
<sequence>MIITKSKNINTILNQINQESVFIIGCSECATICKTGGENEIYKLEKLLTKQGINVI</sequence>
<evidence type="ECO:0000313" key="1">
    <source>
        <dbReference type="EMBL" id="GAG89571.1"/>
    </source>
</evidence>
<dbReference type="AlphaFoldDB" id="X1CZD6"/>
<protein>
    <submittedName>
        <fullName evidence="1">Uncharacterized protein</fullName>
    </submittedName>
</protein>
<gene>
    <name evidence="1" type="ORF">S01H4_22939</name>
</gene>
<name>X1CZD6_9ZZZZ</name>
<reference evidence="1" key="1">
    <citation type="journal article" date="2014" name="Front. Microbiol.">
        <title>High frequency of phylogenetically diverse reductive dehalogenase-homologous genes in deep subseafloor sedimentary metagenomes.</title>
        <authorList>
            <person name="Kawai M."/>
            <person name="Futagami T."/>
            <person name="Toyoda A."/>
            <person name="Takaki Y."/>
            <person name="Nishi S."/>
            <person name="Hori S."/>
            <person name="Arai W."/>
            <person name="Tsubouchi T."/>
            <person name="Morono Y."/>
            <person name="Uchiyama I."/>
            <person name="Ito T."/>
            <person name="Fujiyama A."/>
            <person name="Inagaki F."/>
            <person name="Takami H."/>
        </authorList>
    </citation>
    <scope>NUCLEOTIDE SEQUENCE</scope>
    <source>
        <strain evidence="1">Expedition CK06-06</strain>
    </source>
</reference>
<dbReference type="EMBL" id="BART01010581">
    <property type="protein sequence ID" value="GAG89571.1"/>
    <property type="molecule type" value="Genomic_DNA"/>
</dbReference>
<proteinExistence type="predicted"/>
<accession>X1CZD6</accession>
<organism evidence="1">
    <name type="scientific">marine sediment metagenome</name>
    <dbReference type="NCBI Taxonomy" id="412755"/>
    <lineage>
        <taxon>unclassified sequences</taxon>
        <taxon>metagenomes</taxon>
        <taxon>ecological metagenomes</taxon>
    </lineage>
</organism>
<feature type="non-terminal residue" evidence="1">
    <location>
        <position position="56"/>
    </location>
</feature>